<accession>A0ABY7MRN7</accession>
<name>A0ABY7MRN7_9BRAD</name>
<reference evidence="1" key="1">
    <citation type="submission" date="2021-12" db="EMBL/GenBank/DDBJ databases">
        <title>Bradyrhizobium xenonodulans sp. nov.</title>
        <authorList>
            <person name="Claassens R."/>
            <person name="Venter S.N."/>
            <person name="Beukes C.W."/>
            <person name="Stepkowski T."/>
            <person name="Steenkamp E.T."/>
        </authorList>
    </citation>
    <scope>NUCLEOTIDE SEQUENCE</scope>
    <source>
        <strain evidence="1">14AB</strain>
    </source>
</reference>
<dbReference type="Proteomes" id="UP001179614">
    <property type="component" value="Chromosome"/>
</dbReference>
<keyword evidence="2" id="KW-1185">Reference proteome</keyword>
<evidence type="ECO:0000313" key="1">
    <source>
        <dbReference type="EMBL" id="WBL80193.1"/>
    </source>
</evidence>
<sequence length="92" mass="10139">MAKVSLRIIFVSSLAIDFSRWTFLRMLQRSFSLLMSRTNLDFQAQQDMALAAAMKSDAAARLLRGFPPQGIERNGKLACAATAGVGAAYRLR</sequence>
<proteinExistence type="predicted"/>
<dbReference type="RefSeq" id="WP_270166999.1">
    <property type="nucleotide sequence ID" value="NZ_CP089391.1"/>
</dbReference>
<organism evidence="1 2">
    <name type="scientific">Bradyrhizobium xenonodulans</name>
    <dbReference type="NCBI Taxonomy" id="2736875"/>
    <lineage>
        <taxon>Bacteria</taxon>
        <taxon>Pseudomonadati</taxon>
        <taxon>Pseudomonadota</taxon>
        <taxon>Alphaproteobacteria</taxon>
        <taxon>Hyphomicrobiales</taxon>
        <taxon>Nitrobacteraceae</taxon>
        <taxon>Bradyrhizobium</taxon>
    </lineage>
</organism>
<gene>
    <name evidence="1" type="ORF">I3J27_07125</name>
</gene>
<protein>
    <submittedName>
        <fullName evidence="1">Uncharacterized protein</fullName>
    </submittedName>
</protein>
<evidence type="ECO:0000313" key="2">
    <source>
        <dbReference type="Proteomes" id="UP001179614"/>
    </source>
</evidence>
<dbReference type="EMBL" id="CP089391">
    <property type="protein sequence ID" value="WBL80193.1"/>
    <property type="molecule type" value="Genomic_DNA"/>
</dbReference>